<feature type="transmembrane region" description="Helical" evidence="6">
    <location>
        <begin position="6"/>
        <end position="28"/>
    </location>
</feature>
<dbReference type="Proteomes" id="UP001231189">
    <property type="component" value="Unassembled WGS sequence"/>
</dbReference>
<evidence type="ECO:0000256" key="2">
    <source>
        <dbReference type="ARBA" id="ARBA00022771"/>
    </source>
</evidence>
<evidence type="ECO:0008006" key="11">
    <source>
        <dbReference type="Google" id="ProtNLM"/>
    </source>
</evidence>
<dbReference type="PROSITE" id="PS50089">
    <property type="entry name" value="ZF_RING_2"/>
    <property type="match status" value="1"/>
</dbReference>
<dbReference type="InterPro" id="IPR010666">
    <property type="entry name" value="Znf_GRF"/>
</dbReference>
<organism evidence="9 10">
    <name type="scientific">Lolium multiflorum</name>
    <name type="common">Italian ryegrass</name>
    <name type="synonym">Lolium perenne subsp. multiflorum</name>
    <dbReference type="NCBI Taxonomy" id="4521"/>
    <lineage>
        <taxon>Eukaryota</taxon>
        <taxon>Viridiplantae</taxon>
        <taxon>Streptophyta</taxon>
        <taxon>Embryophyta</taxon>
        <taxon>Tracheophyta</taxon>
        <taxon>Spermatophyta</taxon>
        <taxon>Magnoliopsida</taxon>
        <taxon>Liliopsida</taxon>
        <taxon>Poales</taxon>
        <taxon>Poaceae</taxon>
        <taxon>BOP clade</taxon>
        <taxon>Pooideae</taxon>
        <taxon>Poodae</taxon>
        <taxon>Poeae</taxon>
        <taxon>Poeae Chloroplast Group 2 (Poeae type)</taxon>
        <taxon>Loliodinae</taxon>
        <taxon>Loliinae</taxon>
        <taxon>Lolium</taxon>
    </lineage>
</organism>
<feature type="transmembrane region" description="Helical" evidence="6">
    <location>
        <begin position="318"/>
        <end position="338"/>
    </location>
</feature>
<evidence type="ECO:0000313" key="10">
    <source>
        <dbReference type="Proteomes" id="UP001231189"/>
    </source>
</evidence>
<evidence type="ECO:0000256" key="4">
    <source>
        <dbReference type="PROSITE-ProRule" id="PRU00175"/>
    </source>
</evidence>
<feature type="domain" description="RING-type" evidence="7">
    <location>
        <begin position="89"/>
        <end position="131"/>
    </location>
</feature>
<dbReference type="InterPro" id="IPR013083">
    <property type="entry name" value="Znf_RING/FYVE/PHD"/>
</dbReference>
<accession>A0AAD8RJ78</accession>
<name>A0AAD8RJ78_LOLMU</name>
<keyword evidence="3" id="KW-0862">Zinc</keyword>
<reference evidence="9" key="1">
    <citation type="submission" date="2023-07" db="EMBL/GenBank/DDBJ databases">
        <title>A chromosome-level genome assembly of Lolium multiflorum.</title>
        <authorList>
            <person name="Chen Y."/>
            <person name="Copetti D."/>
            <person name="Kolliker R."/>
            <person name="Studer B."/>
        </authorList>
    </citation>
    <scope>NUCLEOTIDE SEQUENCE</scope>
    <source>
        <strain evidence="9">02402/16</strain>
        <tissue evidence="9">Leaf</tissue>
    </source>
</reference>
<evidence type="ECO:0000313" key="9">
    <source>
        <dbReference type="EMBL" id="KAK1626848.1"/>
    </source>
</evidence>
<keyword evidence="6" id="KW-0812">Transmembrane</keyword>
<feature type="compositionally biased region" description="Low complexity" evidence="5">
    <location>
        <begin position="183"/>
        <end position="193"/>
    </location>
</feature>
<evidence type="ECO:0000256" key="1">
    <source>
        <dbReference type="ARBA" id="ARBA00022723"/>
    </source>
</evidence>
<comment type="caution">
    <text evidence="9">The sequence shown here is derived from an EMBL/GenBank/DDBJ whole genome shotgun (WGS) entry which is preliminary data.</text>
</comment>
<dbReference type="PANTHER" id="PTHR48130">
    <property type="entry name" value="OS12G0467600 PROTEIN"/>
    <property type="match status" value="1"/>
</dbReference>
<keyword evidence="6" id="KW-1133">Transmembrane helix</keyword>
<gene>
    <name evidence="9" type="ORF">QYE76_001163</name>
</gene>
<dbReference type="SUPFAM" id="SSF57850">
    <property type="entry name" value="RING/U-box"/>
    <property type="match status" value="1"/>
</dbReference>
<feature type="domain" description="GRF-type" evidence="8">
    <location>
        <begin position="205"/>
        <end position="256"/>
    </location>
</feature>
<keyword evidence="6" id="KW-0472">Membrane</keyword>
<evidence type="ECO:0000259" key="8">
    <source>
        <dbReference type="PROSITE" id="PS51999"/>
    </source>
</evidence>
<dbReference type="AlphaFoldDB" id="A0AAD8RJ78"/>
<protein>
    <recommendedName>
        <fullName evidence="11">RING-type domain-containing protein</fullName>
    </recommendedName>
</protein>
<keyword evidence="10" id="KW-1185">Reference proteome</keyword>
<feature type="region of interest" description="Disordered" evidence="5">
    <location>
        <begin position="174"/>
        <end position="211"/>
    </location>
</feature>
<evidence type="ECO:0000256" key="5">
    <source>
        <dbReference type="SAM" id="MobiDB-lite"/>
    </source>
</evidence>
<dbReference type="Pfam" id="PF13639">
    <property type="entry name" value="zf-RING_2"/>
    <property type="match status" value="1"/>
</dbReference>
<dbReference type="GO" id="GO:0008270">
    <property type="term" value="F:zinc ion binding"/>
    <property type="evidence" value="ECO:0007669"/>
    <property type="project" value="UniProtKB-KW"/>
</dbReference>
<evidence type="ECO:0000256" key="6">
    <source>
        <dbReference type="SAM" id="Phobius"/>
    </source>
</evidence>
<dbReference type="Gene3D" id="3.30.40.10">
    <property type="entry name" value="Zinc/RING finger domain, C3HC4 (zinc finger)"/>
    <property type="match status" value="1"/>
</dbReference>
<sequence length="341" mass="37743">MSSSSIVLLIGAAMTVFLVLSLVTFLCANRQQLRSVVDAELGRGRACSAGIDEDALAAYPTMMYSKLRRDKYQDAGGERAPEEVTGTQCAVCLAEYADGDELRRLPWCRHAFHRRCVDDWLRRRPSCPLCRSTPTPTTTTGVCQPKQSRHSPEPSNATIPTVARIFHPSPLFFSGSGDKSRRQMSSASSSQSRWPQYGPVPMTSCPDCPRTAPLKRRVTMSDTHGNLGREYVKCDSKPELGKDLRSCKHFEWLDEYIDRIQGQGASLGLMLDKSVAPTTGGLASTVGNGEEFKAAELNELKQMHKQIKKLVVLKKQDNMMAAFFYICVIALGIAYVLIISR</sequence>
<keyword evidence="2 4" id="KW-0863">Zinc-finger</keyword>
<dbReference type="CDD" id="cd16461">
    <property type="entry name" value="RING-H2_EL5-like"/>
    <property type="match status" value="1"/>
</dbReference>
<evidence type="ECO:0000256" key="3">
    <source>
        <dbReference type="ARBA" id="ARBA00022833"/>
    </source>
</evidence>
<keyword evidence="1" id="KW-0479">Metal-binding</keyword>
<dbReference type="InterPro" id="IPR001841">
    <property type="entry name" value="Znf_RING"/>
</dbReference>
<feature type="region of interest" description="Disordered" evidence="5">
    <location>
        <begin position="136"/>
        <end position="155"/>
    </location>
</feature>
<dbReference type="PROSITE" id="PS51999">
    <property type="entry name" value="ZF_GRF"/>
    <property type="match status" value="1"/>
</dbReference>
<dbReference type="SMART" id="SM00184">
    <property type="entry name" value="RING"/>
    <property type="match status" value="1"/>
</dbReference>
<proteinExistence type="predicted"/>
<dbReference type="EMBL" id="JAUUTY010000005">
    <property type="protein sequence ID" value="KAK1626848.1"/>
    <property type="molecule type" value="Genomic_DNA"/>
</dbReference>
<evidence type="ECO:0000259" key="7">
    <source>
        <dbReference type="PROSITE" id="PS50089"/>
    </source>
</evidence>
<dbReference type="PANTHER" id="PTHR48130:SF7">
    <property type="entry name" value="ZINC FINGER GRF-TYPE DOMAIN-CONTAINING PROTEIN"/>
    <property type="match status" value="1"/>
</dbReference>